<reference evidence="1" key="1">
    <citation type="journal article" date="2023" name="Access Microbiol">
        <title>De-novo genome assembly for Akanthomyces muscarius, a biocontrol agent of insect agricultural pests.</title>
        <authorList>
            <person name="Erdos Z."/>
            <person name="Studholme D.J."/>
            <person name="Raymond B."/>
            <person name="Sharma M."/>
        </authorList>
    </citation>
    <scope>NUCLEOTIDE SEQUENCE</scope>
    <source>
        <strain evidence="1">Ve6</strain>
    </source>
</reference>
<dbReference type="KEGG" id="amus:LMH87_000185"/>
<dbReference type="SUPFAM" id="SSF52777">
    <property type="entry name" value="CoA-dependent acyltransferases"/>
    <property type="match status" value="1"/>
</dbReference>
<dbReference type="AlphaFoldDB" id="A0A9W8QEY5"/>
<sequence>MGLLLARRSQSSEATLSLSLTGCNKAVDGISQVIASMITMVPLRIPADPSATVTFLMLDVQARLRAMIPWEHTGWSNIADMNADCGSACAYASPMVVQAFQDDGATSAKPSVLTADDMRAVVMGAPPLTILSECRVQGRYGDYILPLRSRNLWRFFH</sequence>
<keyword evidence="2" id="KW-1185">Reference proteome</keyword>
<gene>
    <name evidence="1" type="ORF">LMH87_000185</name>
</gene>
<proteinExistence type="predicted"/>
<name>A0A9W8QEY5_AKAMU</name>
<evidence type="ECO:0000313" key="1">
    <source>
        <dbReference type="EMBL" id="KAJ4154914.1"/>
    </source>
</evidence>
<accession>A0A9W8QEY5</accession>
<dbReference type="Gene3D" id="3.30.559.30">
    <property type="entry name" value="Nonribosomal peptide synthetase, condensation domain"/>
    <property type="match status" value="1"/>
</dbReference>
<dbReference type="GeneID" id="80887344"/>
<dbReference type="RefSeq" id="XP_056055038.1">
    <property type="nucleotide sequence ID" value="XM_056198051.1"/>
</dbReference>
<dbReference type="EMBL" id="JAJHUN010000007">
    <property type="protein sequence ID" value="KAJ4154914.1"/>
    <property type="molecule type" value="Genomic_DNA"/>
</dbReference>
<comment type="caution">
    <text evidence="1">The sequence shown here is derived from an EMBL/GenBank/DDBJ whole genome shotgun (WGS) entry which is preliminary data.</text>
</comment>
<protein>
    <submittedName>
        <fullName evidence="1">Uncharacterized protein</fullName>
    </submittedName>
</protein>
<organism evidence="1 2">
    <name type="scientific">Akanthomyces muscarius</name>
    <name type="common">Entomopathogenic fungus</name>
    <name type="synonym">Lecanicillium muscarium</name>
    <dbReference type="NCBI Taxonomy" id="2231603"/>
    <lineage>
        <taxon>Eukaryota</taxon>
        <taxon>Fungi</taxon>
        <taxon>Dikarya</taxon>
        <taxon>Ascomycota</taxon>
        <taxon>Pezizomycotina</taxon>
        <taxon>Sordariomycetes</taxon>
        <taxon>Hypocreomycetidae</taxon>
        <taxon>Hypocreales</taxon>
        <taxon>Cordycipitaceae</taxon>
        <taxon>Akanthomyces</taxon>
    </lineage>
</organism>
<dbReference type="Proteomes" id="UP001144673">
    <property type="component" value="Chromosome 6"/>
</dbReference>
<evidence type="ECO:0000313" key="2">
    <source>
        <dbReference type="Proteomes" id="UP001144673"/>
    </source>
</evidence>